<comment type="caution">
    <text evidence="2">The sequence shown here is derived from an EMBL/GenBank/DDBJ whole genome shotgun (WGS) entry which is preliminary data.</text>
</comment>
<keyword evidence="1" id="KW-1133">Transmembrane helix</keyword>
<keyword evidence="1" id="KW-0472">Membrane</keyword>
<dbReference type="EMBL" id="MTYJ01000171">
    <property type="protein sequence ID" value="OQV11451.1"/>
    <property type="molecule type" value="Genomic_DNA"/>
</dbReference>
<evidence type="ECO:0000313" key="3">
    <source>
        <dbReference type="Proteomes" id="UP000192578"/>
    </source>
</evidence>
<evidence type="ECO:0000313" key="2">
    <source>
        <dbReference type="EMBL" id="OQV11451.1"/>
    </source>
</evidence>
<feature type="transmembrane region" description="Helical" evidence="1">
    <location>
        <begin position="15"/>
        <end position="37"/>
    </location>
</feature>
<organism evidence="2 3">
    <name type="scientific">Hypsibius exemplaris</name>
    <name type="common">Freshwater tardigrade</name>
    <dbReference type="NCBI Taxonomy" id="2072580"/>
    <lineage>
        <taxon>Eukaryota</taxon>
        <taxon>Metazoa</taxon>
        <taxon>Ecdysozoa</taxon>
        <taxon>Tardigrada</taxon>
        <taxon>Eutardigrada</taxon>
        <taxon>Parachela</taxon>
        <taxon>Hypsibioidea</taxon>
        <taxon>Hypsibiidae</taxon>
        <taxon>Hypsibius</taxon>
    </lineage>
</organism>
<proteinExistence type="predicted"/>
<evidence type="ECO:0000256" key="1">
    <source>
        <dbReference type="SAM" id="Phobius"/>
    </source>
</evidence>
<protein>
    <submittedName>
        <fullName evidence="2">Uncharacterized protein</fullName>
    </submittedName>
</protein>
<accession>A0A1W0W8C0</accession>
<reference evidence="3" key="1">
    <citation type="submission" date="2017-01" db="EMBL/GenBank/DDBJ databases">
        <title>Comparative genomics of anhydrobiosis in the tardigrade Hypsibius dujardini.</title>
        <authorList>
            <person name="Yoshida Y."/>
            <person name="Koutsovoulos G."/>
            <person name="Laetsch D."/>
            <person name="Stevens L."/>
            <person name="Kumar S."/>
            <person name="Horikawa D."/>
            <person name="Ishino K."/>
            <person name="Komine S."/>
            <person name="Tomita M."/>
            <person name="Blaxter M."/>
            <person name="Arakawa K."/>
        </authorList>
    </citation>
    <scope>NUCLEOTIDE SEQUENCE [LARGE SCALE GENOMIC DNA]</scope>
    <source>
        <strain evidence="3">Z151</strain>
    </source>
</reference>
<dbReference type="SUPFAM" id="SSF81321">
    <property type="entry name" value="Family A G protein-coupled receptor-like"/>
    <property type="match status" value="1"/>
</dbReference>
<name>A0A1W0W8C0_HYPEX</name>
<keyword evidence="3" id="KW-1185">Reference proteome</keyword>
<dbReference type="Proteomes" id="UP000192578">
    <property type="component" value="Unassembled WGS sequence"/>
</dbReference>
<dbReference type="Gene3D" id="1.20.1070.10">
    <property type="entry name" value="Rhodopsin 7-helix transmembrane proteins"/>
    <property type="match status" value="1"/>
</dbReference>
<dbReference type="AlphaFoldDB" id="A0A1W0W8C0"/>
<keyword evidence="1" id="KW-0812">Transmembrane</keyword>
<sequence>MGFTVPLPQAKQTVMTAWLAITPTISFIGALNNALVLRLTWSSQLRRSAINLLIVYFAVLNLCQVLLLAPYKFSVGLVGDDVYGLPVCVHPVNPFFVQPGIPETSESLERQGSANTLPRQRERNNLATRRDSFLIAVI</sequence>
<feature type="transmembrane region" description="Helical" evidence="1">
    <location>
        <begin position="49"/>
        <end position="71"/>
    </location>
</feature>
<gene>
    <name evidence="2" type="ORF">BV898_14247</name>
</gene>